<evidence type="ECO:0000256" key="1">
    <source>
        <dbReference type="SAM" id="Phobius"/>
    </source>
</evidence>
<dbReference type="RefSeq" id="WP_251607625.1">
    <property type="nucleotide sequence ID" value="NZ_JAMQJY010000001.1"/>
</dbReference>
<reference evidence="3" key="1">
    <citation type="submission" date="2022-06" db="EMBL/GenBank/DDBJ databases">
        <title>Alkalicoccobacillus porphyridii sp. nov., isolated from a marine red alga, Porphyridium purpureum and reclassification of Shouchella plakortidis and Shouchella gibsonii as Alkalicoccobacillus plakortidis comb. nov. and Alkalicoccobacillus gibsonii comb. nov.</title>
        <authorList>
            <person name="Kim K.H."/>
            <person name="Lee J.K."/>
            <person name="Han D.M."/>
            <person name="Baek J.H."/>
            <person name="Jeon C.O."/>
        </authorList>
    </citation>
    <scope>NUCLEOTIDE SEQUENCE</scope>
    <source>
        <strain evidence="3">DSM 19153</strain>
    </source>
</reference>
<dbReference type="Proteomes" id="UP001203665">
    <property type="component" value="Unassembled WGS sequence"/>
</dbReference>
<accession>A0ABT0XK11</accession>
<organism evidence="3 4">
    <name type="scientific">Alkalicoccobacillus plakortidis</name>
    <dbReference type="NCBI Taxonomy" id="444060"/>
    <lineage>
        <taxon>Bacteria</taxon>
        <taxon>Bacillati</taxon>
        <taxon>Bacillota</taxon>
        <taxon>Bacilli</taxon>
        <taxon>Bacillales</taxon>
        <taxon>Bacillaceae</taxon>
        <taxon>Alkalicoccobacillus</taxon>
    </lineage>
</organism>
<keyword evidence="1" id="KW-1133">Transmembrane helix</keyword>
<feature type="domain" description="DUF4064" evidence="2">
    <location>
        <begin position="2"/>
        <end position="114"/>
    </location>
</feature>
<feature type="transmembrane region" description="Helical" evidence="1">
    <location>
        <begin position="101"/>
        <end position="131"/>
    </location>
</feature>
<evidence type="ECO:0000313" key="3">
    <source>
        <dbReference type="EMBL" id="MCM2676045.1"/>
    </source>
</evidence>
<comment type="caution">
    <text evidence="3">The sequence shown here is derived from an EMBL/GenBank/DDBJ whole genome shotgun (WGS) entry which is preliminary data.</text>
</comment>
<dbReference type="EMBL" id="JAMQJY010000001">
    <property type="protein sequence ID" value="MCM2676045.1"/>
    <property type="molecule type" value="Genomic_DNA"/>
</dbReference>
<dbReference type="InterPro" id="IPR025273">
    <property type="entry name" value="DUF4064"/>
</dbReference>
<protein>
    <submittedName>
        <fullName evidence="3">DUF4064 domain-containing protein</fullName>
    </submittedName>
</protein>
<feature type="transmembrane region" description="Helical" evidence="1">
    <location>
        <begin position="72"/>
        <end position="94"/>
    </location>
</feature>
<keyword evidence="4" id="KW-1185">Reference proteome</keyword>
<proteinExistence type="predicted"/>
<name>A0ABT0XK11_9BACI</name>
<keyword evidence="1" id="KW-0472">Membrane</keyword>
<gene>
    <name evidence="3" type="ORF">NDM98_11420</name>
</gene>
<keyword evidence="1" id="KW-0812">Transmembrane</keyword>
<feature type="transmembrane region" description="Helical" evidence="1">
    <location>
        <begin position="7"/>
        <end position="31"/>
    </location>
</feature>
<evidence type="ECO:0000313" key="4">
    <source>
        <dbReference type="Proteomes" id="UP001203665"/>
    </source>
</evidence>
<sequence>MKRTAELVLGILGTVFIAFGILLMIGVTSIFNVAGSDEQIQQEIMEEMQNDPTLSAADVQNAEELVELVSSFSFGITISFVISAILGLIATIFVKKKTKVAGILFIIGGVIGLLSIIPAVLYVVAGIMALARKAPPVEQPVETV</sequence>
<dbReference type="Pfam" id="PF13273">
    <property type="entry name" value="DUF4064"/>
    <property type="match status" value="1"/>
</dbReference>
<evidence type="ECO:0000259" key="2">
    <source>
        <dbReference type="Pfam" id="PF13273"/>
    </source>
</evidence>